<dbReference type="Pfam" id="PF01381">
    <property type="entry name" value="HTH_3"/>
    <property type="match status" value="1"/>
</dbReference>
<dbReference type="PATRIC" id="fig|864564.6.peg.144"/>
<proteinExistence type="predicted"/>
<comment type="caution">
    <text evidence="2">The sequence shown here is derived from an EMBL/GenBank/DDBJ whole genome shotgun (WGS) entry which is preliminary data.</text>
</comment>
<evidence type="ECO:0000313" key="3">
    <source>
        <dbReference type="Proteomes" id="UP000004946"/>
    </source>
</evidence>
<dbReference type="InterPro" id="IPR001387">
    <property type="entry name" value="Cro/C1-type_HTH"/>
</dbReference>
<reference evidence="2 3" key="1">
    <citation type="submission" date="2010-12" db="EMBL/GenBank/DDBJ databases">
        <authorList>
            <person name="Muzny D."/>
            <person name="Qin X."/>
            <person name="Buhay C."/>
            <person name="Dugan-Rocha S."/>
            <person name="Ding Y."/>
            <person name="Chen G."/>
            <person name="Hawes A."/>
            <person name="Holder M."/>
            <person name="Jhangiani S."/>
            <person name="Johnson A."/>
            <person name="Khan Z."/>
            <person name="Li Z."/>
            <person name="Liu W."/>
            <person name="Liu X."/>
            <person name="Perez L."/>
            <person name="Shen H."/>
            <person name="Wang Q."/>
            <person name="Watt J."/>
            <person name="Xi L."/>
            <person name="Xin Y."/>
            <person name="Zhou J."/>
            <person name="Deng J."/>
            <person name="Jiang H."/>
            <person name="Liu Y."/>
            <person name="Qu J."/>
            <person name="Song X.-Z."/>
            <person name="Zhang L."/>
            <person name="Villasana D."/>
            <person name="Johnson A."/>
            <person name="Liu J."/>
            <person name="Liyanage D."/>
            <person name="Lorensuhewa L."/>
            <person name="Robinson T."/>
            <person name="Song A."/>
            <person name="Song B.-B."/>
            <person name="Dinh H."/>
            <person name="Thornton R."/>
            <person name="Coyle M."/>
            <person name="Francisco L."/>
            <person name="Jackson L."/>
            <person name="Javaid M."/>
            <person name="Korchina V."/>
            <person name="Kovar C."/>
            <person name="Mata R."/>
            <person name="Mathew T."/>
            <person name="Ngo R."/>
            <person name="Nguyen L."/>
            <person name="Nguyen N."/>
            <person name="Okwuonu G."/>
            <person name="Ongeri F."/>
            <person name="Pham C."/>
            <person name="Simmons D."/>
            <person name="Wilczek-Boney K."/>
            <person name="Hale W."/>
            <person name="Jakkamsetti A."/>
            <person name="Pham P."/>
            <person name="Ruth R."/>
            <person name="San Lucas F."/>
            <person name="Warren J."/>
            <person name="Zhang J."/>
            <person name="Zhao Z."/>
            <person name="Zhou C."/>
            <person name="Zhu D."/>
            <person name="Lee S."/>
            <person name="Bess C."/>
            <person name="Blankenburg K."/>
            <person name="Forbes L."/>
            <person name="Fu Q."/>
            <person name="Gubbala S."/>
            <person name="Hirani K."/>
            <person name="Jayaseelan J.C."/>
            <person name="Lara F."/>
            <person name="Munidasa M."/>
            <person name="Palculict T."/>
            <person name="Patil S."/>
            <person name="Pu L.-L."/>
            <person name="Saada N."/>
            <person name="Tang L."/>
            <person name="Weissenberger G."/>
            <person name="Zhu Y."/>
            <person name="Hemphill L."/>
            <person name="Shang Y."/>
            <person name="Youmans B."/>
            <person name="Ayvaz T."/>
            <person name="Ross M."/>
            <person name="Santibanez J."/>
            <person name="Aqrawi P."/>
            <person name="Gross S."/>
            <person name="Joshi V."/>
            <person name="Fowler G."/>
            <person name="Nazareth L."/>
            <person name="Reid J."/>
            <person name="Worley K."/>
            <person name="Petrosino J."/>
            <person name="Highlander S."/>
            <person name="Gibbs R."/>
        </authorList>
    </citation>
    <scope>NUCLEOTIDE SEQUENCE [LARGE SCALE GENOMIC DNA]</scope>
    <source>
        <strain evidence="2 3">DSM 10105</strain>
    </source>
</reference>
<dbReference type="AlphaFoldDB" id="E6K283"/>
<dbReference type="SUPFAM" id="SSF47413">
    <property type="entry name" value="lambda repressor-like DNA-binding domains"/>
    <property type="match status" value="1"/>
</dbReference>
<name>E6K283_PARDN</name>
<evidence type="ECO:0000313" key="2">
    <source>
        <dbReference type="EMBL" id="EFT82871.1"/>
    </source>
</evidence>
<dbReference type="KEGG" id="pdo:PSDT_0130"/>
<dbReference type="Proteomes" id="UP000004946">
    <property type="component" value="Chromosome"/>
</dbReference>
<keyword evidence="3" id="KW-1185">Reference proteome</keyword>
<dbReference type="InterPro" id="IPR010982">
    <property type="entry name" value="Lambda_DNA-bd_dom_sf"/>
</dbReference>
<evidence type="ECO:0000259" key="1">
    <source>
        <dbReference type="PROSITE" id="PS50943"/>
    </source>
</evidence>
<organism evidence="2 3">
    <name type="scientific">Parascardovia denticolens DSM 10105 = JCM 12538</name>
    <dbReference type="NCBI Taxonomy" id="864564"/>
    <lineage>
        <taxon>Bacteria</taxon>
        <taxon>Bacillati</taxon>
        <taxon>Actinomycetota</taxon>
        <taxon>Actinomycetes</taxon>
        <taxon>Bifidobacteriales</taxon>
        <taxon>Bifidobacteriaceae</taxon>
        <taxon>Parascardovia</taxon>
    </lineage>
</organism>
<accession>E6K283</accession>
<dbReference type="Gene3D" id="1.10.260.40">
    <property type="entry name" value="lambda repressor-like DNA-binding domains"/>
    <property type="match status" value="1"/>
</dbReference>
<sequence>MSQVAKEIGISQPTLSSKLNGHTRFSANEIIGLAHLLGVTPNDLLLSDRGVE</sequence>
<dbReference type="HOGENOM" id="CLU_3082796_0_0_11"/>
<dbReference type="CDD" id="cd00093">
    <property type="entry name" value="HTH_XRE"/>
    <property type="match status" value="1"/>
</dbReference>
<dbReference type="PROSITE" id="PS50943">
    <property type="entry name" value="HTH_CROC1"/>
    <property type="match status" value="1"/>
</dbReference>
<feature type="domain" description="HTH cro/C1-type" evidence="1">
    <location>
        <begin position="1"/>
        <end position="44"/>
    </location>
</feature>
<dbReference type="GO" id="GO:0003677">
    <property type="term" value="F:DNA binding"/>
    <property type="evidence" value="ECO:0007669"/>
    <property type="project" value="InterPro"/>
</dbReference>
<dbReference type="EMBL" id="AEON01000002">
    <property type="protein sequence ID" value="EFT82871.1"/>
    <property type="molecule type" value="Genomic_DNA"/>
</dbReference>
<protein>
    <recommendedName>
        <fullName evidence="1">HTH cro/C1-type domain-containing protein</fullName>
    </recommendedName>
</protein>
<gene>
    <name evidence="2" type="ORF">HMPREF0620_1556</name>
</gene>